<dbReference type="AlphaFoldDB" id="A0A1G2G2H6"/>
<organism evidence="1 2">
    <name type="scientific">Candidatus Ryanbacteria bacterium RIFCSPHIGHO2_01_FULL_45_22</name>
    <dbReference type="NCBI Taxonomy" id="1802114"/>
    <lineage>
        <taxon>Bacteria</taxon>
        <taxon>Candidatus Ryaniibacteriota</taxon>
    </lineage>
</organism>
<dbReference type="Proteomes" id="UP000177480">
    <property type="component" value="Unassembled WGS sequence"/>
</dbReference>
<gene>
    <name evidence="1" type="ORF">A2719_05110</name>
</gene>
<dbReference type="EMBL" id="MHNK01000002">
    <property type="protein sequence ID" value="OGZ44479.1"/>
    <property type="molecule type" value="Genomic_DNA"/>
</dbReference>
<comment type="caution">
    <text evidence="1">The sequence shown here is derived from an EMBL/GenBank/DDBJ whole genome shotgun (WGS) entry which is preliminary data.</text>
</comment>
<accession>A0A1G2G2H6</accession>
<reference evidence="1 2" key="1">
    <citation type="journal article" date="2016" name="Nat. Commun.">
        <title>Thousands of microbial genomes shed light on interconnected biogeochemical processes in an aquifer system.</title>
        <authorList>
            <person name="Anantharaman K."/>
            <person name="Brown C.T."/>
            <person name="Hug L.A."/>
            <person name="Sharon I."/>
            <person name="Castelle C.J."/>
            <person name="Probst A.J."/>
            <person name="Thomas B.C."/>
            <person name="Singh A."/>
            <person name="Wilkins M.J."/>
            <person name="Karaoz U."/>
            <person name="Brodie E.L."/>
            <person name="Williams K.H."/>
            <person name="Hubbard S.S."/>
            <person name="Banfield J.F."/>
        </authorList>
    </citation>
    <scope>NUCLEOTIDE SEQUENCE [LARGE SCALE GENOMIC DNA]</scope>
</reference>
<evidence type="ECO:0000313" key="1">
    <source>
        <dbReference type="EMBL" id="OGZ44479.1"/>
    </source>
</evidence>
<protein>
    <submittedName>
        <fullName evidence="1">Uncharacterized protein</fullName>
    </submittedName>
</protein>
<evidence type="ECO:0000313" key="2">
    <source>
        <dbReference type="Proteomes" id="UP000177480"/>
    </source>
</evidence>
<sequence>MEQIITPVNINHGKLFGIVAFQTKKKPKSLRNILKLLQELRLREKDYYEKKSSRKFHELRGRGGLRAVT</sequence>
<name>A0A1G2G2H6_9BACT</name>
<proteinExistence type="predicted"/>